<proteinExistence type="predicted"/>
<evidence type="ECO:0000313" key="1">
    <source>
        <dbReference type="EMBL" id="OKH47151.1"/>
    </source>
</evidence>
<accession>A0A1U7J406</accession>
<evidence type="ECO:0000313" key="2">
    <source>
        <dbReference type="Proteomes" id="UP000185557"/>
    </source>
</evidence>
<reference evidence="1 2" key="1">
    <citation type="submission" date="2016-11" db="EMBL/GenBank/DDBJ databases">
        <title>Draft Genome Sequences of Nine Cyanobacterial Strains from Diverse Habitats.</title>
        <authorList>
            <person name="Zhu T."/>
            <person name="Hou S."/>
            <person name="Lu X."/>
            <person name="Hess W.R."/>
        </authorList>
    </citation>
    <scope>NUCLEOTIDE SEQUENCE [LARGE SCALE GENOMIC DNA]</scope>
    <source>
        <strain evidence="1 2">NIES-30</strain>
    </source>
</reference>
<sequence>MSDSDEWLSSALAYRPTVYEYCQLALLPTLDQVAAERMGEILRQAEAEPLLNFLIDEADELVARLQPCLSPQTLRQQQRRLQGAIDALWVNELLAVYGSCSKTGL</sequence>
<organism evidence="1 2">
    <name type="scientific">Phormidium tenue NIES-30</name>
    <dbReference type="NCBI Taxonomy" id="549789"/>
    <lineage>
        <taxon>Bacteria</taxon>
        <taxon>Bacillati</taxon>
        <taxon>Cyanobacteriota</taxon>
        <taxon>Cyanophyceae</taxon>
        <taxon>Oscillatoriophycideae</taxon>
        <taxon>Oscillatoriales</taxon>
        <taxon>Oscillatoriaceae</taxon>
        <taxon>Phormidium</taxon>
    </lineage>
</organism>
<dbReference type="AlphaFoldDB" id="A0A1U7J406"/>
<dbReference type="RefSeq" id="WP_073609099.1">
    <property type="nucleotide sequence ID" value="NZ_MRCG01000010.1"/>
</dbReference>
<dbReference type="OrthoDB" id="582739at2"/>
<dbReference type="STRING" id="549789.NIES30_14335"/>
<dbReference type="EMBL" id="MRCG01000010">
    <property type="protein sequence ID" value="OKH47151.1"/>
    <property type="molecule type" value="Genomic_DNA"/>
</dbReference>
<name>A0A1U7J406_9CYAN</name>
<comment type="caution">
    <text evidence="1">The sequence shown here is derived from an EMBL/GenBank/DDBJ whole genome shotgun (WGS) entry which is preliminary data.</text>
</comment>
<keyword evidence="2" id="KW-1185">Reference proteome</keyword>
<protein>
    <submittedName>
        <fullName evidence="1">Uncharacterized protein</fullName>
    </submittedName>
</protein>
<gene>
    <name evidence="1" type="ORF">NIES30_14335</name>
</gene>
<dbReference type="Proteomes" id="UP000185557">
    <property type="component" value="Unassembled WGS sequence"/>
</dbReference>